<dbReference type="AlphaFoldDB" id="A0A5C4JHI1"/>
<proteinExistence type="predicted"/>
<evidence type="ECO:0000256" key="1">
    <source>
        <dbReference type="SAM" id="SignalP"/>
    </source>
</evidence>
<sequence>MIKVGRRLAAVGALAVAALATAVSLVGLPMGSASAGPSREEKEKIIRGFGHPKEHHLANGELAGSVKSKTPSCKVETVEDLGPAWGEVNRKWAGGRNKVMVNIAARFTYPKKASLSESGYRLENVEVSTPDPETQDVWVGRTSAMGPQELKGFCGLGEPRQKWNVKKRDDGRALIEPMTKPGHALSTNIDPTEFDRGVPPLVLVRRDAGGADQRWRLSGS</sequence>
<protein>
    <recommendedName>
        <fullName evidence="4">Ricin-type beta-trefoil lectin protein</fullName>
    </recommendedName>
</protein>
<evidence type="ECO:0000313" key="3">
    <source>
        <dbReference type="Proteomes" id="UP000309174"/>
    </source>
</evidence>
<evidence type="ECO:0008006" key="4">
    <source>
        <dbReference type="Google" id="ProtNLM"/>
    </source>
</evidence>
<dbReference type="EMBL" id="VCKW01000018">
    <property type="protein sequence ID" value="TMR05712.1"/>
    <property type="molecule type" value="Genomic_DNA"/>
</dbReference>
<feature type="signal peptide" evidence="1">
    <location>
        <begin position="1"/>
        <end position="35"/>
    </location>
</feature>
<evidence type="ECO:0000313" key="2">
    <source>
        <dbReference type="EMBL" id="TMR05712.1"/>
    </source>
</evidence>
<organism evidence="2 3">
    <name type="scientific">Actinomadura soli</name>
    <dbReference type="NCBI Taxonomy" id="2508997"/>
    <lineage>
        <taxon>Bacteria</taxon>
        <taxon>Bacillati</taxon>
        <taxon>Actinomycetota</taxon>
        <taxon>Actinomycetes</taxon>
        <taxon>Streptosporangiales</taxon>
        <taxon>Thermomonosporaceae</taxon>
        <taxon>Actinomadura</taxon>
    </lineage>
</organism>
<name>A0A5C4JHI1_9ACTN</name>
<feature type="chain" id="PRO_5022984787" description="Ricin-type beta-trefoil lectin protein" evidence="1">
    <location>
        <begin position="36"/>
        <end position="220"/>
    </location>
</feature>
<keyword evidence="3" id="KW-1185">Reference proteome</keyword>
<accession>A0A5C4JHI1</accession>
<keyword evidence="1" id="KW-0732">Signal</keyword>
<dbReference type="Proteomes" id="UP000309174">
    <property type="component" value="Unassembled WGS sequence"/>
</dbReference>
<gene>
    <name evidence="2" type="ORF">ETD83_05590</name>
</gene>
<reference evidence="2 3" key="1">
    <citation type="submission" date="2019-05" db="EMBL/GenBank/DDBJ databases">
        <title>Draft genome sequence of Actinomadura sp. 14C53.</title>
        <authorList>
            <person name="Saricaoglu S."/>
            <person name="Isik K."/>
        </authorList>
    </citation>
    <scope>NUCLEOTIDE SEQUENCE [LARGE SCALE GENOMIC DNA]</scope>
    <source>
        <strain evidence="2 3">14C53</strain>
    </source>
</reference>
<dbReference type="RefSeq" id="WP_138643965.1">
    <property type="nucleotide sequence ID" value="NZ_VCKW01000018.1"/>
</dbReference>
<comment type="caution">
    <text evidence="2">The sequence shown here is derived from an EMBL/GenBank/DDBJ whole genome shotgun (WGS) entry which is preliminary data.</text>
</comment>